<proteinExistence type="inferred from homology"/>
<dbReference type="PANTHER" id="PTHR47505">
    <property type="entry name" value="DNA UTILIZATION PROTEIN YHGH"/>
    <property type="match status" value="1"/>
</dbReference>
<dbReference type="AlphaFoldDB" id="A0A846QRC0"/>
<gene>
    <name evidence="3" type="ORF">GGQ74_002617</name>
</gene>
<reference evidence="3 4" key="1">
    <citation type="submission" date="2020-03" db="EMBL/GenBank/DDBJ databases">
        <title>Genomic Encyclopedia of Type Strains, Phase IV (KMG-IV): sequencing the most valuable type-strain genomes for metagenomic binning, comparative biology and taxonomic classification.</title>
        <authorList>
            <person name="Goeker M."/>
        </authorList>
    </citation>
    <scope>NUCLEOTIDE SEQUENCE [LARGE SCALE GENOMIC DNA]</scope>
    <source>
        <strain evidence="3 4">DSM 24233</strain>
    </source>
</reference>
<dbReference type="RefSeq" id="WP_167942019.1">
    <property type="nucleotide sequence ID" value="NZ_JAATJA010000003.1"/>
</dbReference>
<sequence>MLRSGRCAWGGLGGLRRALRTLWARCAACGAALGSGGGELCPRCAGELAPRLGGHCPLCGALYADAEAPVYLCGACRRAPRPWAAFHFHGAYAGALRRLVLEFKFSSRLGRSALLGRFVREACVRDGWPGSLDDAGAFGGWLVVPVPLHPRRLRHRGYNQSLELARAVCRPGCELAPQALTRRVETVPQLGLSAARRRENVRGAFEADACVAGRAILLVDDVMTTGGTLEAATRALLRAGAARVEVLVLARTPEA</sequence>
<dbReference type="InterPro" id="IPR051910">
    <property type="entry name" value="ComF/GntX_DNA_util-trans"/>
</dbReference>
<dbReference type="CDD" id="cd06223">
    <property type="entry name" value="PRTases_typeI"/>
    <property type="match status" value="1"/>
</dbReference>
<evidence type="ECO:0000256" key="1">
    <source>
        <dbReference type="ARBA" id="ARBA00008007"/>
    </source>
</evidence>
<dbReference type="Proteomes" id="UP000580856">
    <property type="component" value="Unassembled WGS sequence"/>
</dbReference>
<accession>A0A846QRC0</accession>
<dbReference type="Gene3D" id="3.40.50.2020">
    <property type="match status" value="1"/>
</dbReference>
<dbReference type="EMBL" id="JAATJA010000003">
    <property type="protein sequence ID" value="NJB68923.1"/>
    <property type="molecule type" value="Genomic_DNA"/>
</dbReference>
<comment type="similarity">
    <text evidence="1">Belongs to the ComF/GntX family.</text>
</comment>
<feature type="domain" description="Phosphoribosyltransferase" evidence="2">
    <location>
        <begin position="186"/>
        <end position="254"/>
    </location>
</feature>
<protein>
    <submittedName>
        <fullName evidence="3">ComF family protein</fullName>
    </submittedName>
</protein>
<keyword evidence="4" id="KW-1185">Reference proteome</keyword>
<evidence type="ECO:0000313" key="4">
    <source>
        <dbReference type="Proteomes" id="UP000580856"/>
    </source>
</evidence>
<name>A0A846QRC0_9BACT</name>
<dbReference type="Pfam" id="PF00156">
    <property type="entry name" value="Pribosyltran"/>
    <property type="match status" value="1"/>
</dbReference>
<evidence type="ECO:0000313" key="3">
    <source>
        <dbReference type="EMBL" id="NJB68923.1"/>
    </source>
</evidence>
<organism evidence="3 4">
    <name type="scientific">Desulfobaculum xiamenense</name>
    <dbReference type="NCBI Taxonomy" id="995050"/>
    <lineage>
        <taxon>Bacteria</taxon>
        <taxon>Pseudomonadati</taxon>
        <taxon>Thermodesulfobacteriota</taxon>
        <taxon>Desulfovibrionia</taxon>
        <taxon>Desulfovibrionales</taxon>
        <taxon>Desulfovibrionaceae</taxon>
        <taxon>Desulfobaculum</taxon>
    </lineage>
</organism>
<comment type="caution">
    <text evidence="3">The sequence shown here is derived from an EMBL/GenBank/DDBJ whole genome shotgun (WGS) entry which is preliminary data.</text>
</comment>
<evidence type="ECO:0000259" key="2">
    <source>
        <dbReference type="Pfam" id="PF00156"/>
    </source>
</evidence>
<dbReference type="SUPFAM" id="SSF53271">
    <property type="entry name" value="PRTase-like"/>
    <property type="match status" value="1"/>
</dbReference>
<dbReference type="InterPro" id="IPR029057">
    <property type="entry name" value="PRTase-like"/>
</dbReference>
<dbReference type="PANTHER" id="PTHR47505:SF1">
    <property type="entry name" value="DNA UTILIZATION PROTEIN YHGH"/>
    <property type="match status" value="1"/>
</dbReference>
<dbReference type="InterPro" id="IPR000836">
    <property type="entry name" value="PRTase_dom"/>
</dbReference>